<evidence type="ECO:0000256" key="6">
    <source>
        <dbReference type="ARBA" id="ARBA00022824"/>
    </source>
</evidence>
<evidence type="ECO:0000256" key="3">
    <source>
        <dbReference type="ARBA" id="ARBA00022448"/>
    </source>
</evidence>
<feature type="transmembrane region" description="Helical" evidence="10">
    <location>
        <begin position="832"/>
        <end position="855"/>
    </location>
</feature>
<feature type="region of interest" description="Disordered" evidence="11">
    <location>
        <begin position="319"/>
        <end position="343"/>
    </location>
</feature>
<comment type="similarity">
    <text evidence="2 10">Belongs to the GPI inositol-deacylase family.</text>
</comment>
<evidence type="ECO:0000256" key="10">
    <source>
        <dbReference type="RuleBase" id="RU365011"/>
    </source>
</evidence>
<keyword evidence="9 10" id="KW-0472">Membrane</keyword>
<evidence type="ECO:0000256" key="7">
    <source>
        <dbReference type="ARBA" id="ARBA00022927"/>
    </source>
</evidence>
<feature type="transmembrane region" description="Helical" evidence="10">
    <location>
        <begin position="867"/>
        <end position="886"/>
    </location>
</feature>
<dbReference type="GO" id="GO:0015031">
    <property type="term" value="P:protein transport"/>
    <property type="evidence" value="ECO:0007669"/>
    <property type="project" value="UniProtKB-KW"/>
</dbReference>
<dbReference type="GO" id="GO:0005789">
    <property type="term" value="C:endoplasmic reticulum membrane"/>
    <property type="evidence" value="ECO:0007669"/>
    <property type="project" value="UniProtKB-SubCell"/>
</dbReference>
<gene>
    <name evidence="14" type="ORF">DFH05DRAFT_1507988</name>
</gene>
<dbReference type="GO" id="GO:0006888">
    <property type="term" value="P:endoplasmic reticulum to Golgi vesicle-mediated transport"/>
    <property type="evidence" value="ECO:0007669"/>
    <property type="project" value="TreeGrafter"/>
</dbReference>
<comment type="subcellular location">
    <subcellularLocation>
        <location evidence="1">Endoplasmic reticulum membrane</location>
        <topology evidence="1">Multi-pass membrane protein</topology>
    </subcellularLocation>
</comment>
<evidence type="ECO:0000256" key="4">
    <source>
        <dbReference type="ARBA" id="ARBA00022692"/>
    </source>
</evidence>
<keyword evidence="3 10" id="KW-0813">Transport</keyword>
<reference evidence="14 15" key="1">
    <citation type="journal article" date="2023" name="Proc. Natl. Acad. Sci. U.S.A.">
        <title>A global phylogenomic analysis of the shiitake genus Lentinula.</title>
        <authorList>
            <person name="Sierra-Patev S."/>
            <person name="Min B."/>
            <person name="Naranjo-Ortiz M."/>
            <person name="Looney B."/>
            <person name="Konkel Z."/>
            <person name="Slot J.C."/>
            <person name="Sakamoto Y."/>
            <person name="Steenwyk J.L."/>
            <person name="Rokas A."/>
            <person name="Carro J."/>
            <person name="Camarero S."/>
            <person name="Ferreira P."/>
            <person name="Molpeceres G."/>
            <person name="Ruiz-Duenas F.J."/>
            <person name="Serrano A."/>
            <person name="Henrissat B."/>
            <person name="Drula E."/>
            <person name="Hughes K.W."/>
            <person name="Mata J.L."/>
            <person name="Ishikawa N.K."/>
            <person name="Vargas-Isla R."/>
            <person name="Ushijima S."/>
            <person name="Smith C.A."/>
            <person name="Donoghue J."/>
            <person name="Ahrendt S."/>
            <person name="Andreopoulos W."/>
            <person name="He G."/>
            <person name="LaButti K."/>
            <person name="Lipzen A."/>
            <person name="Ng V."/>
            <person name="Riley R."/>
            <person name="Sandor L."/>
            <person name="Barry K."/>
            <person name="Martinez A.T."/>
            <person name="Xiao Y."/>
            <person name="Gibbons J.G."/>
            <person name="Terashima K."/>
            <person name="Grigoriev I.V."/>
            <person name="Hibbett D."/>
        </authorList>
    </citation>
    <scope>NUCLEOTIDE SEQUENCE [LARGE SCALE GENOMIC DNA]</scope>
    <source>
        <strain evidence="14 15">TFB7810</strain>
    </source>
</reference>
<proteinExistence type="inferred from homology"/>
<dbReference type="PROSITE" id="PS50862">
    <property type="entry name" value="AA_TRNA_LIGASE_II"/>
    <property type="match status" value="1"/>
</dbReference>
<evidence type="ECO:0000259" key="13">
    <source>
        <dbReference type="PROSITE" id="PS50862"/>
    </source>
</evidence>
<feature type="transmembrane region" description="Helical" evidence="10">
    <location>
        <begin position="745"/>
        <end position="765"/>
    </location>
</feature>
<dbReference type="PANTHER" id="PTHR15495:SF7">
    <property type="entry name" value="GPI INOSITOL-DEACYLASE"/>
    <property type="match status" value="1"/>
</dbReference>
<keyword evidence="4 10" id="KW-0812">Transmembrane</keyword>
<feature type="compositionally biased region" description="Polar residues" evidence="11">
    <location>
        <begin position="806"/>
        <end position="816"/>
    </location>
</feature>
<evidence type="ECO:0000256" key="9">
    <source>
        <dbReference type="ARBA" id="ARBA00023136"/>
    </source>
</evidence>
<feature type="transmembrane region" description="Helical" evidence="10">
    <location>
        <begin position="898"/>
        <end position="915"/>
    </location>
</feature>
<organism evidence="14 15">
    <name type="scientific">Lentinula detonsa</name>
    <dbReference type="NCBI Taxonomy" id="2804962"/>
    <lineage>
        <taxon>Eukaryota</taxon>
        <taxon>Fungi</taxon>
        <taxon>Dikarya</taxon>
        <taxon>Basidiomycota</taxon>
        <taxon>Agaricomycotina</taxon>
        <taxon>Agaricomycetes</taxon>
        <taxon>Agaricomycetidae</taxon>
        <taxon>Agaricales</taxon>
        <taxon>Marasmiineae</taxon>
        <taxon>Omphalotaceae</taxon>
        <taxon>Lentinula</taxon>
    </lineage>
</organism>
<dbReference type="InterPro" id="IPR012908">
    <property type="entry name" value="PGAP1-ab_dom-like"/>
</dbReference>
<feature type="region of interest" description="Disordered" evidence="11">
    <location>
        <begin position="801"/>
        <end position="820"/>
    </location>
</feature>
<dbReference type="Gene3D" id="3.40.50.1820">
    <property type="entry name" value="alpha/beta hydrolase"/>
    <property type="match status" value="1"/>
</dbReference>
<feature type="transmembrane region" description="Helical" evidence="10">
    <location>
        <begin position="620"/>
        <end position="640"/>
    </location>
</feature>
<protein>
    <recommendedName>
        <fullName evidence="10">GPI inositol-deacylase</fullName>
        <ecNumber evidence="10">3.1.-.-</ecNumber>
    </recommendedName>
</protein>
<keyword evidence="8 10" id="KW-1133">Transmembrane helix</keyword>
<dbReference type="GO" id="GO:0006505">
    <property type="term" value="P:GPI anchor metabolic process"/>
    <property type="evidence" value="ECO:0007669"/>
    <property type="project" value="TreeGrafter"/>
</dbReference>
<dbReference type="SUPFAM" id="SSF53474">
    <property type="entry name" value="alpha/beta-Hydrolases"/>
    <property type="match status" value="1"/>
</dbReference>
<comment type="caution">
    <text evidence="14">The sequence shown here is derived from an EMBL/GenBank/DDBJ whole genome shotgun (WGS) entry which is preliminary data.</text>
</comment>
<keyword evidence="6 10" id="KW-0256">Endoplasmic reticulum</keyword>
<accession>A0A9W8NU79</accession>
<dbReference type="GO" id="GO:0050185">
    <property type="term" value="F:phosphatidylinositol deacylase activity"/>
    <property type="evidence" value="ECO:0007669"/>
    <property type="project" value="TreeGrafter"/>
</dbReference>
<keyword evidence="5 10" id="KW-0378">Hydrolase</keyword>
<evidence type="ECO:0000256" key="1">
    <source>
        <dbReference type="ARBA" id="ARBA00004477"/>
    </source>
</evidence>
<evidence type="ECO:0000313" key="14">
    <source>
        <dbReference type="EMBL" id="KAJ3740976.1"/>
    </source>
</evidence>
<feature type="transmembrane region" description="Helical" evidence="10">
    <location>
        <begin position="693"/>
        <end position="724"/>
    </location>
</feature>
<feature type="compositionally biased region" description="Low complexity" evidence="11">
    <location>
        <begin position="327"/>
        <end position="343"/>
    </location>
</feature>
<dbReference type="EMBL" id="JANVFU010000013">
    <property type="protein sequence ID" value="KAJ3740976.1"/>
    <property type="molecule type" value="Genomic_DNA"/>
</dbReference>
<keyword evidence="15" id="KW-1185">Reference proteome</keyword>
<keyword evidence="12" id="KW-0732">Signal</keyword>
<dbReference type="InterPro" id="IPR056824">
    <property type="entry name" value="PGAP1_TMD"/>
</dbReference>
<dbReference type="Pfam" id="PF07819">
    <property type="entry name" value="PGAP1"/>
    <property type="match status" value="1"/>
</dbReference>
<sequence length="959" mass="106348">MFSLINCFQGVISVAAVLLFLYASQDVAENLSPQGCRMSYMNPLYITQTKFNSTWTPLAERYSLVLYREDQWERELHGGMPVLFIPGNAGSSGQVRSIASSATRQYYSKPNVPAYENWSRNMQALDFFAADFNEDLSAFHGPTLQAQTEYCARAIAYILSLYPPNTTIIIMGHSMGGIVATSLLPSKDIAAIITMSTPHTLPPARFDQRVDEIYARNRELLLQDSTPILSLCGGAMDTMIPSESCILPLSIEGLDVPYRRTVFSSALEGAWTGVGHREMVWCHQVRWRVARAAMELSIATSTTEREVILDKWLRDGHTLPPAEETDVSGSSSPSEDSVSVVPPGQRLVLTQPRRSQTHLLPVSTHSSRFILFVSQGSVPPVSPQNPKSLRISVTRCFGSTTALRCNTIQPLVHKLVPNPIPGNVFPVPQQGTDESEGVVVFEADVIMENNSEAQWVAVNIERAEGDGWLVGGFISANKIIHDVSMSNMLLGGTTVRLSDSAALQTSVSFPKLSSNALVVYRVVPLMADDSLCRDQPFLAPLLMHTSHPSETHYFPFTTKSPHRILLHTHGSAPYAYPNSGSNEGFELVIYSVINGCSMQLRGFDLLIDWTATLGRWPTRYFTTIVCWAVGIVSLIVFDAWSSGENNAIPCVPPVSRSLTEFARRRLLKLLLASYLLSLLPLPDYLFIGMKGEWLYAPIAPLLLLIASGLVCVSWMVLVVTMWPIGKISYIFSARQREEIVSARRSTVISICFIFALIFFLVPWQVAYLCCWLIHLQSCASDRFASPEPVTQVSTAIPLLSRLDESPSGSRGGSEQPSRNKHLINNSHHKAHLLLLMTWLLPLAAPVLVVWVRTLVTAGLSTPFDGDHFFLNVAPFMILVDFSSWTSKPLLQKHSVENYISASWSLWVVSAIAFFIGPRKTYYVFDVARLAIGVLVCVRIGPRYWGGNPWRISVSRMQTP</sequence>
<dbReference type="InterPro" id="IPR006195">
    <property type="entry name" value="aa-tRNA-synth_II"/>
</dbReference>
<feature type="chain" id="PRO_5040846776" description="GPI inositol-deacylase" evidence="12">
    <location>
        <begin position="29"/>
        <end position="959"/>
    </location>
</feature>
<name>A0A9W8NU79_9AGAR</name>
<feature type="transmembrane region" description="Helical" evidence="10">
    <location>
        <begin position="666"/>
        <end position="687"/>
    </location>
</feature>
<dbReference type="AlphaFoldDB" id="A0A9W8NU79"/>
<feature type="domain" description="Aminoacyl-transfer RNA synthetases class-II family profile" evidence="13">
    <location>
        <begin position="395"/>
        <end position="680"/>
    </location>
</feature>
<evidence type="ECO:0000313" key="15">
    <source>
        <dbReference type="Proteomes" id="UP001142393"/>
    </source>
</evidence>
<evidence type="ECO:0000256" key="12">
    <source>
        <dbReference type="SAM" id="SignalP"/>
    </source>
</evidence>
<dbReference type="PANTHER" id="PTHR15495">
    <property type="entry name" value="NEGATIVE REGULATOR OF VESICLE FORMATION-RELATED"/>
    <property type="match status" value="1"/>
</dbReference>
<dbReference type="InterPro" id="IPR029058">
    <property type="entry name" value="AB_hydrolase_fold"/>
</dbReference>
<evidence type="ECO:0000256" key="8">
    <source>
        <dbReference type="ARBA" id="ARBA00022989"/>
    </source>
</evidence>
<evidence type="ECO:0000256" key="11">
    <source>
        <dbReference type="SAM" id="MobiDB-lite"/>
    </source>
</evidence>
<dbReference type="EC" id="3.1.-.-" evidence="10"/>
<keyword evidence="7 10" id="KW-0653">Protein transport</keyword>
<comment type="function">
    <text evidence="10">Involved in inositol deacylation of GPI-anchored proteins which plays important roles in the quality control and ER-associated degradation of GPI-anchored proteins.</text>
</comment>
<dbReference type="Pfam" id="PF25140">
    <property type="entry name" value="PGAP1_TMD"/>
    <property type="match status" value="1"/>
</dbReference>
<dbReference type="InterPro" id="IPR039529">
    <property type="entry name" value="PGAP1/BST1"/>
</dbReference>
<evidence type="ECO:0000256" key="2">
    <source>
        <dbReference type="ARBA" id="ARBA00006931"/>
    </source>
</evidence>
<evidence type="ECO:0000256" key="5">
    <source>
        <dbReference type="ARBA" id="ARBA00022801"/>
    </source>
</evidence>
<dbReference type="Proteomes" id="UP001142393">
    <property type="component" value="Unassembled WGS sequence"/>
</dbReference>
<feature type="signal peptide" evidence="12">
    <location>
        <begin position="1"/>
        <end position="28"/>
    </location>
</feature>